<feature type="region of interest" description="Disordered" evidence="8">
    <location>
        <begin position="2037"/>
        <end position="2083"/>
    </location>
</feature>
<reference evidence="9 10" key="1">
    <citation type="submission" date="2017-12" db="EMBL/GenBank/DDBJ databases">
        <title>Genomes of bacteria within cyanobacterial aggregates.</title>
        <authorList>
            <person name="Cai H."/>
        </authorList>
    </citation>
    <scope>NUCLEOTIDE SEQUENCE [LARGE SCALE GENOMIC DNA]</scope>
    <source>
        <strain evidence="9 10">TH16</strain>
    </source>
</reference>
<keyword evidence="10" id="KW-1185">Reference proteome</keyword>
<evidence type="ECO:0000256" key="3">
    <source>
        <dbReference type="ARBA" id="ARBA00022525"/>
    </source>
</evidence>
<accession>A0A2K9NHQ6</accession>
<keyword evidence="7" id="KW-0472">Membrane</keyword>
<dbReference type="GO" id="GO:0005509">
    <property type="term" value="F:calcium ion binding"/>
    <property type="evidence" value="ECO:0007669"/>
    <property type="project" value="InterPro"/>
</dbReference>
<dbReference type="PANTHER" id="PTHR38340:SF1">
    <property type="entry name" value="S-LAYER PROTEIN"/>
    <property type="match status" value="1"/>
</dbReference>
<evidence type="ECO:0000256" key="4">
    <source>
        <dbReference type="ARBA" id="ARBA00022656"/>
    </source>
</evidence>
<dbReference type="GO" id="GO:0005576">
    <property type="term" value="C:extracellular region"/>
    <property type="evidence" value="ECO:0007669"/>
    <property type="project" value="UniProtKB-SubCell"/>
</dbReference>
<dbReference type="SUPFAM" id="SSF51120">
    <property type="entry name" value="beta-Roll"/>
    <property type="match status" value="10"/>
</dbReference>
<evidence type="ECO:0000256" key="5">
    <source>
        <dbReference type="ARBA" id="ARBA00022737"/>
    </source>
</evidence>
<evidence type="ECO:0000256" key="1">
    <source>
        <dbReference type="ARBA" id="ARBA00004370"/>
    </source>
</evidence>
<dbReference type="PROSITE" id="PS00330">
    <property type="entry name" value="HEMOLYSIN_CALCIUM"/>
    <property type="match status" value="12"/>
</dbReference>
<evidence type="ECO:0000313" key="10">
    <source>
        <dbReference type="Proteomes" id="UP000234752"/>
    </source>
</evidence>
<keyword evidence="5" id="KW-0677">Repeat</keyword>
<keyword evidence="3" id="KW-0964">Secreted</keyword>
<dbReference type="InterPro" id="IPR001343">
    <property type="entry name" value="Hemolysn_Ca-bd"/>
</dbReference>
<dbReference type="Pfam" id="PF00353">
    <property type="entry name" value="HemolysinCabind"/>
    <property type="match status" value="14"/>
</dbReference>
<dbReference type="InterPro" id="IPR011049">
    <property type="entry name" value="Serralysin-like_metalloprot_C"/>
</dbReference>
<dbReference type="InterPro" id="IPR018511">
    <property type="entry name" value="Hemolysin-typ_Ca-bd_CS"/>
</dbReference>
<evidence type="ECO:0000256" key="8">
    <source>
        <dbReference type="SAM" id="MobiDB-lite"/>
    </source>
</evidence>
<evidence type="ECO:0000313" key="9">
    <source>
        <dbReference type="EMBL" id="AUN32601.1"/>
    </source>
</evidence>
<feature type="compositionally biased region" description="Low complexity" evidence="8">
    <location>
        <begin position="2068"/>
        <end position="2081"/>
    </location>
</feature>
<dbReference type="PRINTS" id="PR01488">
    <property type="entry name" value="RTXTOXINA"/>
</dbReference>
<dbReference type="InterPro" id="IPR003995">
    <property type="entry name" value="RTX_toxin_determinant-A"/>
</dbReference>
<dbReference type="GO" id="GO:0090729">
    <property type="term" value="F:toxin activity"/>
    <property type="evidence" value="ECO:0007669"/>
    <property type="project" value="UniProtKB-KW"/>
</dbReference>
<dbReference type="Gene3D" id="2.150.10.10">
    <property type="entry name" value="Serralysin-like metalloprotease, C-terminal"/>
    <property type="match status" value="8"/>
</dbReference>
<dbReference type="KEGG" id="ncb:C0V82_19915"/>
<keyword evidence="4" id="KW-0800">Toxin</keyword>
<dbReference type="PANTHER" id="PTHR38340">
    <property type="entry name" value="S-LAYER PROTEIN"/>
    <property type="match status" value="1"/>
</dbReference>
<dbReference type="PRINTS" id="PR00313">
    <property type="entry name" value="CABNDNGRPT"/>
</dbReference>
<comment type="subcellular location">
    <subcellularLocation>
        <location evidence="1">Membrane</location>
    </subcellularLocation>
    <subcellularLocation>
        <location evidence="2">Secreted</location>
    </subcellularLocation>
</comment>
<evidence type="ECO:0000256" key="2">
    <source>
        <dbReference type="ARBA" id="ARBA00004613"/>
    </source>
</evidence>
<name>A0A2K9NHQ6_9PROT</name>
<dbReference type="GO" id="GO:0016020">
    <property type="term" value="C:membrane"/>
    <property type="evidence" value="ECO:0007669"/>
    <property type="project" value="UniProtKB-SubCell"/>
</dbReference>
<dbReference type="Proteomes" id="UP000234752">
    <property type="component" value="Chromosome eg_2"/>
</dbReference>
<gene>
    <name evidence="9" type="ORF">C0V82_19915</name>
</gene>
<protein>
    <submittedName>
        <fullName evidence="9">Uncharacterized protein</fullName>
    </submittedName>
</protein>
<evidence type="ECO:0000256" key="6">
    <source>
        <dbReference type="ARBA" id="ARBA00023026"/>
    </source>
</evidence>
<evidence type="ECO:0000256" key="7">
    <source>
        <dbReference type="ARBA" id="ARBA00023136"/>
    </source>
</evidence>
<dbReference type="EMBL" id="CP025612">
    <property type="protein sequence ID" value="AUN32601.1"/>
    <property type="molecule type" value="Genomic_DNA"/>
</dbReference>
<sequence>MGAFNSGGFIVAFSHEATAGTDYNIFARSYKPDGTAWGNPIQLNQYTSSFQTNASVVGGANGHSLVVWQSNNQDGSGYGIYGRFVLFTSGASGSEFRINSTTASNQAGPVLTALPNGDYLVVWVSTNQDATTGLGIFGQRVDASGNLVGGEFQVNTYVTGDQNGPSVTNLADGGWLITWQSQGQDGDGLGLYGQRYDSTGNRVGDEFQLHQWVGGDQRNVSVDARADGGWNLVWLNEAADGTFDVHMRIFAPTDAAPTLVATDQNVGVNGRVGATALFDLVDDVASGIRPAGDHPVSSYEFTDNAAGGGYFTVSGVQQASGTPFTVSTDLLHTVQWIAAADVATEQVQIRAFDGVNWSAPVTANINTTAPALAFVETGLLRANTTTTNNETNPQAVELDNGTIVVVWQTAAQGIVGQRYSAAGGKLGSEFVISPSSTGSVINPAIASMVDGGFVVSWTIGEGDTSGNAIHARRYDGDGSPMAAAFRVNTTTAGDQELSSITGLSNGGYAVAFTHRVSTTDYDVHVRVYGPEGGRGTDIKVNQYSGSFQTNVRVTAGSNGDFLVSWQSSGQDGSGYGVYGRLMSADGYFLGSEFQINQNTSDNQVGPAITALKDGGYQVIWLSLNQDGSSYGVYGMHLDGKGQPTSGENLINTYTIGSQSGAEVVALADGGWLVAWHSENQDGSGYGIYAQRFDMNGASVGTEFRMNNRVGGDQKVPAIAARTDGGWVAFWDDVGLDGYGSGIYGRFWGHAVDAPVLVATDKTAFAGSDIAGLELFDVAIDAATATVPGGEHKIVTYEFTDNNAGGGQFLLQGAGQASGTPFTVSASQMPYLKWVVGSGAETVQVRAFDGERWSAPVAVTINGTTAPEAFAVTGETRANPVHTGGDPDVAVLKDGSYVFVWTSNDEGTTVNGPTRGVYAQRYAADGSKLGGEFRVNANYEGDQDRPSIAALEDGSYFVTWHGSGSWDLFGRRFSANGTALTGDLNIAPGDSAFQNRSEVAALSNGGYVYAFEDYDYSGPTGYDIAIRVFNANNVAQNQSYKLNQYLTGNQTSVDVAGGIDGTSYVIWQSAGQDGSGAGIYGRLVDRFGSPLTNETHISVGRTAGDQTLPAISALAGGGYIAAWSSQGYDGAGYGVVLRFIDAAGQLIGDEFIGNTSNTYDQLEVSVAGLADGGFIVGWVNHGDATAGGSPKMFAQRFDKLGAKVGAEFPVSNTNGDAQDYHLSIAARTDGGWVTAWQASPLTDPATYTFTRAWGDPNVMVNDFVEQTGTAGDDGLSGTPYRDKINGLGGNDVIYGLGSDDSLIGGNGDDYLDGGTGNDTLVGGAGNDVFKVDSLSDVVVEAAGAGNDTVYADISGVILAANIENMFWVGTGNFEGTGNSQGNSIRGGAGDDTLNGGGGADTLVGGEGNDTYIVDNANDLIEDFSGIDTVQTTLSSYTLAYGLEHLVYTGSGNFNGKGSLLDGSVVGGAGNDTLSGEGGTDTLIGGAGNDTYTTDSTDDLVIELAGGGIDTLRTQANTYALSSSAEIENLTFIGAGNFTGTGSNTANSISGGTGSDTLDGAGGVDTLAGGAGDDHYLVDDVADLIVEASGAGTDQVIASVAAYTLSANVENLSYNGMAAFAGTGNALANLIDGGIGADTLDGGSGADTLNGGAGDDLYIIDNAGDVAVEAAGGGTDSVHTTLDAYTLGTDVENLTYTGGGTFTGTGNASANLITGGTGADTLAGLGGIDTLEGGAGDDLYDVEETGDQVVELAGGGNDHVRSSATVYTLSAEIETLTFTGSGTFTGTGNALANSIKGGAGNDTLDGAAGADTLDGGDGDDTYAVDDAGDTIIDSAGTDTVRSSLAAYTLGAGLEHLVFNGTGAFAGTGNAAGNSITGGSGSDTLDGGAGADTLAGGTGNDTYIVDDVGDVVADTGGIDTVRTALASHILAANIENLVFTGTGDFSGTGNGSANSITGSTGNDTLDGLGGNDTLDGGVGADSMAGGLGNDTFIVDDAGDVVVEAAGGGTDTVRTSLASYTLGTDVEHLVFTGTGAFTGTGNGANNSITGGTGNDTLDGLDGDDTLSGGNGNDSLTGGNGNDNLTGGTGADTMVGGAGNDTYIVDNIGDVVVEQAGEGTDSVQSSINFTLASVLENLTLTGGAAINGVGNDGDNLLTGNGAANSLEGGLGNDSLNGGGGADTLVGGAGDDLYTIDNAGDIITELAGEGTDGVQSSVTYTLSAHVENLTLTGSGAVNATGNDLVNILTGNSAANRLDGGTGADTMAGGAGDDVYVVDDVGDTITETVGQGTDRLETALAAYTLGINLEHLTYTGSGDFTGTGNAAANSITGGAGNDTLDGGAGADTLAGGAGNDFYIIDDSADVISEGAGNGVDTAQVAAASYTLSANVEAMTFTGSGDFTGTGNATANSITGGTGNDTLDGGAGADTLAGGAGADRFVVDDGDIVADFSSAEADKLDLTSLDADSGTAGIQSFIWIDTTAFSGVAGELRWVVAGSDVKLLADRDGDGDADLEVTLTGVASISNAELVL</sequence>
<dbReference type="InterPro" id="IPR050557">
    <property type="entry name" value="RTX_toxin/Mannuronan_C5-epim"/>
</dbReference>
<proteinExistence type="predicted"/>
<organism evidence="9 10">
    <name type="scientific">Niveispirillum cyanobacteriorum</name>
    <dbReference type="NCBI Taxonomy" id="1612173"/>
    <lineage>
        <taxon>Bacteria</taxon>
        <taxon>Pseudomonadati</taxon>
        <taxon>Pseudomonadota</taxon>
        <taxon>Alphaproteobacteria</taxon>
        <taxon>Rhodospirillales</taxon>
        <taxon>Azospirillaceae</taxon>
        <taxon>Niveispirillum</taxon>
    </lineage>
</organism>
<keyword evidence="6" id="KW-0843">Virulence</keyword>